<dbReference type="Pfam" id="PF02776">
    <property type="entry name" value="TPP_enzyme_N"/>
    <property type="match status" value="1"/>
</dbReference>
<evidence type="ECO:0000259" key="6">
    <source>
        <dbReference type="Pfam" id="PF02776"/>
    </source>
</evidence>
<dbReference type="InterPro" id="IPR045229">
    <property type="entry name" value="TPP_enz"/>
</dbReference>
<dbReference type="GO" id="GO:0000287">
    <property type="term" value="F:magnesium ion binding"/>
    <property type="evidence" value="ECO:0007669"/>
    <property type="project" value="InterPro"/>
</dbReference>
<comment type="similarity">
    <text evidence="1 3">Belongs to the TPP enzyme family.</text>
</comment>
<dbReference type="PROSITE" id="PS00187">
    <property type="entry name" value="TPP_ENZYMES"/>
    <property type="match status" value="1"/>
</dbReference>
<dbReference type="FunFam" id="3.40.50.970:FF:000007">
    <property type="entry name" value="Acetolactate synthase"/>
    <property type="match status" value="1"/>
</dbReference>
<dbReference type="RefSeq" id="WP_244544730.1">
    <property type="nucleotide sequence ID" value="NZ_FOVR01000009.1"/>
</dbReference>
<dbReference type="CDD" id="cd00568">
    <property type="entry name" value="TPP_enzymes"/>
    <property type="match status" value="1"/>
</dbReference>
<dbReference type="CDD" id="cd07035">
    <property type="entry name" value="TPP_PYR_POX_like"/>
    <property type="match status" value="1"/>
</dbReference>
<dbReference type="InterPro" id="IPR029061">
    <property type="entry name" value="THDP-binding"/>
</dbReference>
<dbReference type="PANTHER" id="PTHR18968">
    <property type="entry name" value="THIAMINE PYROPHOSPHATE ENZYMES"/>
    <property type="match status" value="1"/>
</dbReference>
<dbReference type="SUPFAM" id="SSF52467">
    <property type="entry name" value="DHS-like NAD/FAD-binding domain"/>
    <property type="match status" value="1"/>
</dbReference>
<dbReference type="SUPFAM" id="SSF52518">
    <property type="entry name" value="Thiamin diphosphate-binding fold (THDP-binding)"/>
    <property type="match status" value="2"/>
</dbReference>
<gene>
    <name evidence="7" type="ORF">SAMN04488056_109112</name>
</gene>
<dbReference type="STRING" id="655353.SAMN04488056_109112"/>
<accession>A0A1I5IP88</accession>
<proteinExistence type="inferred from homology"/>
<dbReference type="InterPro" id="IPR012001">
    <property type="entry name" value="Thiamin_PyroP_enz_TPP-bd_dom"/>
</dbReference>
<feature type="domain" description="Thiamine pyrophosphate enzyme central" evidence="4">
    <location>
        <begin position="194"/>
        <end position="322"/>
    </location>
</feature>
<dbReference type="GO" id="GO:0009099">
    <property type="term" value="P:L-valine biosynthetic process"/>
    <property type="evidence" value="ECO:0007669"/>
    <property type="project" value="TreeGrafter"/>
</dbReference>
<evidence type="ECO:0000256" key="2">
    <source>
        <dbReference type="ARBA" id="ARBA00023052"/>
    </source>
</evidence>
<evidence type="ECO:0000259" key="5">
    <source>
        <dbReference type="Pfam" id="PF02775"/>
    </source>
</evidence>
<evidence type="ECO:0000259" key="4">
    <source>
        <dbReference type="Pfam" id="PF00205"/>
    </source>
</evidence>
<keyword evidence="8" id="KW-1185">Reference proteome</keyword>
<dbReference type="PANTHER" id="PTHR18968:SF120">
    <property type="entry name" value="ACETOLACTATE SYNTHASE LARGE SUBUNIT"/>
    <property type="match status" value="1"/>
</dbReference>
<feature type="domain" description="Thiamine pyrophosphate enzyme TPP-binding" evidence="5">
    <location>
        <begin position="389"/>
        <end position="535"/>
    </location>
</feature>
<dbReference type="InterPro" id="IPR000399">
    <property type="entry name" value="TPP-bd_CS"/>
</dbReference>
<dbReference type="Proteomes" id="UP000199236">
    <property type="component" value="Unassembled WGS sequence"/>
</dbReference>
<dbReference type="Pfam" id="PF00205">
    <property type="entry name" value="TPP_enzyme_M"/>
    <property type="match status" value="1"/>
</dbReference>
<reference evidence="7 8" key="1">
    <citation type="submission" date="2016-10" db="EMBL/GenBank/DDBJ databases">
        <authorList>
            <person name="de Groot N.N."/>
        </authorList>
    </citation>
    <scope>NUCLEOTIDE SEQUENCE [LARGE SCALE GENOMIC DNA]</scope>
    <source>
        <strain evidence="7 8">CGMCC 1.9157</strain>
    </source>
</reference>
<evidence type="ECO:0000256" key="1">
    <source>
        <dbReference type="ARBA" id="ARBA00007812"/>
    </source>
</evidence>
<name>A0A1I5IP88_9HYPH</name>
<dbReference type="GO" id="GO:0003984">
    <property type="term" value="F:acetolactate synthase activity"/>
    <property type="evidence" value="ECO:0007669"/>
    <property type="project" value="TreeGrafter"/>
</dbReference>
<dbReference type="GO" id="GO:0009097">
    <property type="term" value="P:isoleucine biosynthetic process"/>
    <property type="evidence" value="ECO:0007669"/>
    <property type="project" value="TreeGrafter"/>
</dbReference>
<keyword evidence="2 3" id="KW-0786">Thiamine pyrophosphate</keyword>
<dbReference type="GO" id="GO:0050660">
    <property type="term" value="F:flavin adenine dinucleotide binding"/>
    <property type="evidence" value="ECO:0007669"/>
    <property type="project" value="TreeGrafter"/>
</dbReference>
<dbReference type="GO" id="GO:0030976">
    <property type="term" value="F:thiamine pyrophosphate binding"/>
    <property type="evidence" value="ECO:0007669"/>
    <property type="project" value="InterPro"/>
</dbReference>
<dbReference type="GO" id="GO:0005948">
    <property type="term" value="C:acetolactate synthase complex"/>
    <property type="evidence" value="ECO:0007669"/>
    <property type="project" value="TreeGrafter"/>
</dbReference>
<evidence type="ECO:0000313" key="7">
    <source>
        <dbReference type="EMBL" id="SFO62263.1"/>
    </source>
</evidence>
<dbReference type="InterPro" id="IPR011766">
    <property type="entry name" value="TPP_enzyme_TPP-bd"/>
</dbReference>
<sequence>MTLTTGATLLVDCLIEQGASTIFGVPGESYLAVLNAIYDAPSLRYVNARQEGGASMMADAWSKLTGEVGLCMVTRGPGATNASSGVHVAYQDSTPMILFIGQVASDQIEREAFQEIDYRRMFGQMAKWVAQIDDASRIPEYIARAYRTALSGRPGPVVLALPEDMLVTEIEKPAALPAKGKPADSAPSAESMKELEALVAEAERPFMIVGGGGWSLAAKKAVTAFAEQNAIPVGTSFRCQDYFPNEHPNFAGHVGIGIDPALAKRIKQSDLLIVLGARLGEMTTSGYTLIDTPIPTQTLIHIHADPEELGRVYQPALAIAARHETMALLFGALGQIRKAGDANWVSEARAGYDAFSAIPERKLPGDVQMAEIVKHVVANTPDNTVFTNGAGNYAIWVHRFIKYRGWRTQLAPTSGSMGYGMPAVVAAAIQDPSRPAICFAGDGCFQMTCQEFATAAQEGAPIKVIVVNNSMYGTIRMHQEREYPTRISGTALSNPDFTAMAAAMGGHSEKVVSTEEFPDAFARMMAHDGPALIEIITDPEAITPVKTITDFRTKS</sequence>
<dbReference type="InterPro" id="IPR012000">
    <property type="entry name" value="Thiamin_PyroP_enz_cen_dom"/>
</dbReference>
<dbReference type="Gene3D" id="3.40.50.1220">
    <property type="entry name" value="TPP-binding domain"/>
    <property type="match status" value="1"/>
</dbReference>
<dbReference type="InterPro" id="IPR029035">
    <property type="entry name" value="DHS-like_NAD/FAD-binding_dom"/>
</dbReference>
<evidence type="ECO:0000313" key="8">
    <source>
        <dbReference type="Proteomes" id="UP000199236"/>
    </source>
</evidence>
<evidence type="ECO:0000256" key="3">
    <source>
        <dbReference type="RuleBase" id="RU362132"/>
    </source>
</evidence>
<feature type="domain" description="Thiamine pyrophosphate enzyme N-terminal TPP-binding" evidence="6">
    <location>
        <begin position="5"/>
        <end position="118"/>
    </location>
</feature>
<protein>
    <submittedName>
        <fullName evidence="7">Acetolactate synthase-1/2/3 large subunit</fullName>
    </submittedName>
</protein>
<dbReference type="Pfam" id="PF02775">
    <property type="entry name" value="TPP_enzyme_C"/>
    <property type="match status" value="1"/>
</dbReference>
<dbReference type="AlphaFoldDB" id="A0A1I5IP88"/>
<organism evidence="7 8">
    <name type="scientific">Cohaesibacter marisflavi</name>
    <dbReference type="NCBI Taxonomy" id="655353"/>
    <lineage>
        <taxon>Bacteria</taxon>
        <taxon>Pseudomonadati</taxon>
        <taxon>Pseudomonadota</taxon>
        <taxon>Alphaproteobacteria</taxon>
        <taxon>Hyphomicrobiales</taxon>
        <taxon>Cohaesibacteraceae</taxon>
    </lineage>
</organism>
<dbReference type="Gene3D" id="3.40.50.970">
    <property type="match status" value="2"/>
</dbReference>
<dbReference type="EMBL" id="FOVR01000009">
    <property type="protein sequence ID" value="SFO62263.1"/>
    <property type="molecule type" value="Genomic_DNA"/>
</dbReference>
<dbReference type="NCBIfam" id="NF006052">
    <property type="entry name" value="PRK08199.1"/>
    <property type="match status" value="1"/>
</dbReference>